<dbReference type="SUPFAM" id="SSF53474">
    <property type="entry name" value="alpha/beta-Hydrolases"/>
    <property type="match status" value="1"/>
</dbReference>
<keyword evidence="7" id="KW-1185">Reference proteome</keyword>
<evidence type="ECO:0000259" key="5">
    <source>
        <dbReference type="Pfam" id="PF00561"/>
    </source>
</evidence>
<dbReference type="STRING" id="634436.SAMN05216361_0772"/>
<dbReference type="Pfam" id="PF00561">
    <property type="entry name" value="Abhydrolase_1"/>
    <property type="match status" value="1"/>
</dbReference>
<evidence type="ECO:0000256" key="3">
    <source>
        <dbReference type="ARBA" id="ARBA00022801"/>
    </source>
</evidence>
<dbReference type="PROSITE" id="PS01133">
    <property type="entry name" value="UPF0017"/>
    <property type="match status" value="1"/>
</dbReference>
<dbReference type="GO" id="GO:0047372">
    <property type="term" value="F:monoacylglycerol lipase activity"/>
    <property type="evidence" value="ECO:0007669"/>
    <property type="project" value="TreeGrafter"/>
</dbReference>
<feature type="domain" description="AB hydrolase-1" evidence="5">
    <location>
        <begin position="71"/>
        <end position="312"/>
    </location>
</feature>
<feature type="active site" description="Charge relay system" evidence="4">
    <location>
        <position position="306"/>
    </location>
</feature>
<dbReference type="InterPro" id="IPR000952">
    <property type="entry name" value="AB_hydrolase_4_CS"/>
</dbReference>
<organism evidence="6 7">
    <name type="scientific">Marisediminitalea aggregata</name>
    <dbReference type="NCBI Taxonomy" id="634436"/>
    <lineage>
        <taxon>Bacteria</taxon>
        <taxon>Pseudomonadati</taxon>
        <taxon>Pseudomonadota</taxon>
        <taxon>Gammaproteobacteria</taxon>
        <taxon>Alteromonadales</taxon>
        <taxon>Alteromonadaceae</taxon>
        <taxon>Marisediminitalea</taxon>
    </lineage>
</organism>
<dbReference type="Proteomes" id="UP000184520">
    <property type="component" value="Unassembled WGS sequence"/>
</dbReference>
<evidence type="ECO:0000256" key="2">
    <source>
        <dbReference type="ARBA" id="ARBA00022487"/>
    </source>
</evidence>
<comment type="similarity">
    <text evidence="1">Belongs to the AB hydrolase superfamily. AB hydrolase 4 family.</text>
</comment>
<dbReference type="Gene3D" id="3.40.50.1820">
    <property type="entry name" value="alpha/beta hydrolase"/>
    <property type="match status" value="1"/>
</dbReference>
<reference evidence="7" key="1">
    <citation type="submission" date="2016-11" db="EMBL/GenBank/DDBJ databases">
        <authorList>
            <person name="Varghese N."/>
            <person name="Submissions S."/>
        </authorList>
    </citation>
    <scope>NUCLEOTIDE SEQUENCE [LARGE SCALE GENOMIC DNA]</scope>
    <source>
        <strain evidence="7">CGMCC 1.8995</strain>
    </source>
</reference>
<evidence type="ECO:0000313" key="7">
    <source>
        <dbReference type="Proteomes" id="UP000184520"/>
    </source>
</evidence>
<evidence type="ECO:0000313" key="6">
    <source>
        <dbReference type="EMBL" id="SHF89063.1"/>
    </source>
</evidence>
<proteinExistence type="inferred from homology"/>
<sequence length="339" mass="38157">MIRALSSHGRILQSSFQAPKWARNRHIQTIWPRFIQKRMPLRYTMERVKLPDSDFVDLAWGPAPPSPSGMVVMFHGLEGSINSHYANDMMAFLTKAGWQVVLMHFRGCSGEINQAPRAYHSGETSDPAFILSLLNERYPALPKVAMGFSLGANMLLKLLGENPQALGLKAAIAISAPLKLDECAASVNQGFSKVYQKYLLNSMKHNLLQKMQKIDYRGILQISQHDIQGIHTFRDFDDKVTAPLHGYQDADDYYEKCSAFYFLKGIHCPTLILHALDDPFMNENVVPGEQDLSSAVTLELSEHGGHVGFMQGTPVKPVIWMHERVKRFFADYLPLQAAL</sequence>
<keyword evidence="2" id="KW-0719">Serine esterase</keyword>
<dbReference type="PANTHER" id="PTHR10794">
    <property type="entry name" value="ABHYDROLASE DOMAIN-CONTAINING PROTEIN"/>
    <property type="match status" value="1"/>
</dbReference>
<dbReference type="AlphaFoldDB" id="A0A1M5FBU1"/>
<dbReference type="InterPro" id="IPR029058">
    <property type="entry name" value="AB_hydrolase_fold"/>
</dbReference>
<dbReference type="PIRSF" id="PIRSF005211">
    <property type="entry name" value="Ab_hydro_YheT"/>
    <property type="match status" value="1"/>
</dbReference>
<dbReference type="InterPro" id="IPR012020">
    <property type="entry name" value="ABHD4"/>
</dbReference>
<feature type="active site" description="Charge relay system" evidence="4">
    <location>
        <position position="149"/>
    </location>
</feature>
<dbReference type="EMBL" id="FQWD01000001">
    <property type="protein sequence ID" value="SHF89063.1"/>
    <property type="molecule type" value="Genomic_DNA"/>
</dbReference>
<evidence type="ECO:0000256" key="4">
    <source>
        <dbReference type="PIRSR" id="PIRSR005211-1"/>
    </source>
</evidence>
<dbReference type="NCBIfam" id="NF008218">
    <property type="entry name" value="PRK10985.1"/>
    <property type="match status" value="1"/>
</dbReference>
<dbReference type="InterPro" id="IPR000073">
    <property type="entry name" value="AB_hydrolase_1"/>
</dbReference>
<accession>A0A1M5FBU1</accession>
<protein>
    <recommendedName>
        <fullName evidence="5">AB hydrolase-1 domain-containing protein</fullName>
    </recommendedName>
</protein>
<feature type="active site" description="Charge relay system" evidence="4">
    <location>
        <position position="278"/>
    </location>
</feature>
<evidence type="ECO:0000256" key="1">
    <source>
        <dbReference type="ARBA" id="ARBA00010884"/>
    </source>
</evidence>
<name>A0A1M5FBU1_9ALTE</name>
<dbReference type="InterPro" id="IPR050960">
    <property type="entry name" value="AB_hydrolase_4_sf"/>
</dbReference>
<gene>
    <name evidence="6" type="ORF">SAMN05216361_0772</name>
</gene>
<dbReference type="GO" id="GO:0034338">
    <property type="term" value="F:short-chain carboxylesterase activity"/>
    <property type="evidence" value="ECO:0007669"/>
    <property type="project" value="TreeGrafter"/>
</dbReference>
<dbReference type="PANTHER" id="PTHR10794:SF94">
    <property type="entry name" value="ESTERASE YHET-RELATED"/>
    <property type="match status" value="1"/>
</dbReference>
<dbReference type="OrthoDB" id="332676at2"/>
<keyword evidence="3" id="KW-0378">Hydrolase</keyword>
<dbReference type="RefSeq" id="WP_073318009.1">
    <property type="nucleotide sequence ID" value="NZ_FQWD01000001.1"/>
</dbReference>